<dbReference type="AlphaFoldDB" id="A0A9W6B4V5"/>
<proteinExistence type="predicted"/>
<gene>
    <name evidence="2" type="ORF">NBRC110019_16250</name>
</gene>
<protein>
    <submittedName>
        <fullName evidence="2">Uncharacterized protein</fullName>
    </submittedName>
</protein>
<accession>A0A9W6B4V5</accession>
<comment type="caution">
    <text evidence="2">The sequence shown here is derived from an EMBL/GenBank/DDBJ whole genome shotgun (WGS) entry which is preliminary data.</text>
</comment>
<feature type="transmembrane region" description="Helical" evidence="1">
    <location>
        <begin position="67"/>
        <end position="89"/>
    </location>
</feature>
<dbReference type="RefSeq" id="WP_281753953.1">
    <property type="nucleotide sequence ID" value="NZ_BRVP01000009.1"/>
</dbReference>
<evidence type="ECO:0000313" key="3">
    <source>
        <dbReference type="Proteomes" id="UP001143545"/>
    </source>
</evidence>
<evidence type="ECO:0000313" key="2">
    <source>
        <dbReference type="EMBL" id="GLB52585.1"/>
    </source>
</evidence>
<keyword evidence="1" id="KW-0812">Transmembrane</keyword>
<evidence type="ECO:0000256" key="1">
    <source>
        <dbReference type="SAM" id="Phobius"/>
    </source>
</evidence>
<sequence length="174" mass="20242">MDLVQHCELCDHQQKDYIEGSFCKFTNKKPEFNTTCIKIGLTNKCEKRIKEVNIAYQKVMQRKTITWLYFCIFLTIGLSFIIGGIVYLVTTETFFRNAYKVPGFLIIFGVGFLFISFPPLKGYLRDKYLTEKKKNTLDSVLQLYGVTYNIVVKLGKEKNGDPKIHTQLTIKKNR</sequence>
<keyword evidence="3" id="KW-1185">Reference proteome</keyword>
<organism evidence="2 3">
    <name type="scientific">Neptunitalea chrysea</name>
    <dbReference type="NCBI Taxonomy" id="1647581"/>
    <lineage>
        <taxon>Bacteria</taxon>
        <taxon>Pseudomonadati</taxon>
        <taxon>Bacteroidota</taxon>
        <taxon>Flavobacteriia</taxon>
        <taxon>Flavobacteriales</taxon>
        <taxon>Flavobacteriaceae</taxon>
        <taxon>Neptunitalea</taxon>
    </lineage>
</organism>
<dbReference type="EMBL" id="BRVP01000009">
    <property type="protein sequence ID" value="GLB52585.1"/>
    <property type="molecule type" value="Genomic_DNA"/>
</dbReference>
<reference evidence="2" key="1">
    <citation type="submission" date="2022-07" db="EMBL/GenBank/DDBJ databases">
        <title>Taxonomy of Novel Oxalotrophic and Methylotrophic Bacteria.</title>
        <authorList>
            <person name="Sahin N."/>
            <person name="Tani A."/>
        </authorList>
    </citation>
    <scope>NUCLEOTIDE SEQUENCE</scope>
    <source>
        <strain evidence="2">AM327</strain>
    </source>
</reference>
<name>A0A9W6B4V5_9FLAO</name>
<feature type="transmembrane region" description="Helical" evidence="1">
    <location>
        <begin position="101"/>
        <end position="124"/>
    </location>
</feature>
<keyword evidence="1" id="KW-1133">Transmembrane helix</keyword>
<dbReference type="Proteomes" id="UP001143545">
    <property type="component" value="Unassembled WGS sequence"/>
</dbReference>
<keyword evidence="1" id="KW-0472">Membrane</keyword>